<dbReference type="OrthoDB" id="6907764at2"/>
<dbReference type="RefSeq" id="WP_090213767.1">
    <property type="nucleotide sequence ID" value="NZ_LT629780.1"/>
</dbReference>
<accession>A0A1H2GJT3</accession>
<dbReference type="Proteomes" id="UP000243063">
    <property type="component" value="Chromosome I"/>
</dbReference>
<proteinExistence type="predicted"/>
<name>A0A1H2GJT3_9GAMM</name>
<reference evidence="2" key="1">
    <citation type="submission" date="2016-10" db="EMBL/GenBank/DDBJ databases">
        <authorList>
            <person name="Varghese N."/>
            <person name="Submissions S."/>
        </authorList>
    </citation>
    <scope>NUCLEOTIDE SEQUENCE [LARGE SCALE GENOMIC DNA]</scope>
    <source>
        <strain evidence="2">CCTCC 2012022</strain>
    </source>
</reference>
<protein>
    <submittedName>
        <fullName evidence="1">Uncharacterized protein</fullName>
    </submittedName>
</protein>
<sequence length="82" mass="9072">MTDLQCCQQAATASPCLKKASLTLIPYQLELIRTAAEAHRRVLDTRAISPDWQAAYSAWLNAAESLAVAIIHQAAREARRHD</sequence>
<keyword evidence="2" id="KW-1185">Reference proteome</keyword>
<dbReference type="AlphaFoldDB" id="A0A1H2GJT3"/>
<evidence type="ECO:0000313" key="2">
    <source>
        <dbReference type="Proteomes" id="UP000243063"/>
    </source>
</evidence>
<dbReference type="EMBL" id="LT629780">
    <property type="protein sequence ID" value="SDU19671.1"/>
    <property type="molecule type" value="Genomic_DNA"/>
</dbReference>
<evidence type="ECO:0000313" key="1">
    <source>
        <dbReference type="EMBL" id="SDU19671.1"/>
    </source>
</evidence>
<dbReference type="STRING" id="1245526.SAMN05216580_1816"/>
<gene>
    <name evidence="1" type="ORF">SAMN05216580_1816</name>
</gene>
<organism evidence="1 2">
    <name type="scientific">Geopseudomonas guangdongensis</name>
    <dbReference type="NCBI Taxonomy" id="1245526"/>
    <lineage>
        <taxon>Bacteria</taxon>
        <taxon>Pseudomonadati</taxon>
        <taxon>Pseudomonadota</taxon>
        <taxon>Gammaproteobacteria</taxon>
        <taxon>Pseudomonadales</taxon>
        <taxon>Pseudomonadaceae</taxon>
        <taxon>Geopseudomonas</taxon>
    </lineage>
</organism>